<dbReference type="Pfam" id="PF18582">
    <property type="entry name" value="HZS_alpha"/>
    <property type="match status" value="1"/>
</dbReference>
<evidence type="ECO:0000256" key="1">
    <source>
        <dbReference type="SAM" id="MobiDB-lite"/>
    </source>
</evidence>
<feature type="chain" id="PRO_5046064426" description="Hydrazine synthase alpha subunit middle domain-containing protein" evidence="2">
    <location>
        <begin position="25"/>
        <end position="762"/>
    </location>
</feature>
<comment type="caution">
    <text evidence="4">The sequence shown here is derived from an EMBL/GenBank/DDBJ whole genome shotgun (WGS) entry which is preliminary data.</text>
</comment>
<name>A0ABQ2EF09_9GAMM</name>
<evidence type="ECO:0000313" key="5">
    <source>
        <dbReference type="Proteomes" id="UP000599009"/>
    </source>
</evidence>
<dbReference type="Proteomes" id="UP000599009">
    <property type="component" value="Unassembled WGS sequence"/>
</dbReference>
<dbReference type="EMBL" id="BMME01000001">
    <property type="protein sequence ID" value="GGK08928.1"/>
    <property type="molecule type" value="Genomic_DNA"/>
</dbReference>
<proteinExistence type="predicted"/>
<evidence type="ECO:0000313" key="4">
    <source>
        <dbReference type="EMBL" id="GGK08928.1"/>
    </source>
</evidence>
<accession>A0ABQ2EF09</accession>
<protein>
    <recommendedName>
        <fullName evidence="3">Hydrazine synthase alpha subunit middle domain-containing protein</fullName>
    </recommendedName>
</protein>
<dbReference type="RefSeq" id="WP_132984661.1">
    <property type="nucleotide sequence ID" value="NZ_BMME01000001.1"/>
</dbReference>
<reference evidence="5" key="1">
    <citation type="journal article" date="2019" name="Int. J. Syst. Evol. Microbiol.">
        <title>The Global Catalogue of Microorganisms (GCM) 10K type strain sequencing project: providing services to taxonomists for standard genome sequencing and annotation.</title>
        <authorList>
            <consortium name="The Broad Institute Genomics Platform"/>
            <consortium name="The Broad Institute Genome Sequencing Center for Infectious Disease"/>
            <person name="Wu L."/>
            <person name="Ma J."/>
        </authorList>
    </citation>
    <scope>NUCLEOTIDE SEQUENCE [LARGE SCALE GENOMIC DNA]</scope>
    <source>
        <strain evidence="5">CGMCC 1.8985</strain>
    </source>
</reference>
<gene>
    <name evidence="4" type="ORF">GCM10011394_18000</name>
</gene>
<dbReference type="SUPFAM" id="SSF82171">
    <property type="entry name" value="DPP6 N-terminal domain-like"/>
    <property type="match status" value="1"/>
</dbReference>
<feature type="region of interest" description="Disordered" evidence="1">
    <location>
        <begin position="588"/>
        <end position="607"/>
    </location>
</feature>
<feature type="domain" description="Hydrazine synthase alpha subunit middle" evidence="3">
    <location>
        <begin position="623"/>
        <end position="713"/>
    </location>
</feature>
<keyword evidence="5" id="KW-1185">Reference proteome</keyword>
<feature type="signal peptide" evidence="2">
    <location>
        <begin position="1"/>
        <end position="24"/>
    </location>
</feature>
<keyword evidence="2" id="KW-0732">Signal</keyword>
<dbReference type="PROSITE" id="PS51257">
    <property type="entry name" value="PROKAR_LIPOPROTEIN"/>
    <property type="match status" value="1"/>
</dbReference>
<evidence type="ECO:0000256" key="2">
    <source>
        <dbReference type="SAM" id="SignalP"/>
    </source>
</evidence>
<sequence>MTPLFRALSLPALAGFLLSIAACSAELPGAAAIGKTSRNNLTGVAISTQAAPPTAQAPSIANAPSNAILFVTQVPTQGGDPFASRLSTFANHRASMTSTLRGGDLMIRYADGALRNLTREAGHGMDGLQGAQAIAVREPTVHWSGTRAIFSMVIGAPLQRYGSTNGKWQLYEITGLGRNQAATITKVARQPVDYNNVSPLYTSDGDILFTSDRPRLGEAHLYPNLDEYESTPTITGIYRLDPSSGDLTILNHAPSGAYSPTIDSYGRIIFTRWDHLQHDQQQDGSIDLGYTYDPFNYSSEASNATRVGRFRDTFPERRAQTNTPYGRVKAHTYNLFAPWQMRQDGTEELTLNHIGRHEMVGSYSYLPRAFMDDNALSDNVNLSNFANRKHIRMDGGIFHIRENPVSPGVYYGIYAREFGEGTTNQIVRFNGAPTLNAEQMVISDASPAAGGGGLPGGRFRNPLPLMSGGMVASYTPDATFGGSSSLRLRQLDVNGSNMFVAGAALTPGINKTVSWWTDSASPHQYSGELWEIEAVEVVVRTTPPATGHPEVPAAERAVLTAEGIDEGVLRDWLRSNDLALIVTRNQTSRDRGDTQQPYNLQVPGGERTTRGSGQIYDIAHYQIVQANLVRAYGSGIDGRRPVAQPMAVPSNPTNPAGPAGSVRIAADGSTAAFVPARRALSWQTVDPGGEPVVRERVWLTLQPGEIRTCAGCHGENTRNQAGEPTPTNQPQALRELMRHWKQIQADAPSVRNGSKPLLPPRP</sequence>
<dbReference type="InterPro" id="IPR040698">
    <property type="entry name" value="HZS_alpha_mid"/>
</dbReference>
<organism evidence="4 5">
    <name type="scientific">Luteimonas terricola</name>
    <dbReference type="NCBI Taxonomy" id="645597"/>
    <lineage>
        <taxon>Bacteria</taxon>
        <taxon>Pseudomonadati</taxon>
        <taxon>Pseudomonadota</taxon>
        <taxon>Gammaproteobacteria</taxon>
        <taxon>Lysobacterales</taxon>
        <taxon>Lysobacteraceae</taxon>
        <taxon>Luteimonas</taxon>
    </lineage>
</organism>
<evidence type="ECO:0000259" key="3">
    <source>
        <dbReference type="Pfam" id="PF18582"/>
    </source>
</evidence>